<comment type="subcellular location">
    <subcellularLocation>
        <location evidence="1">Mitochondrion</location>
    </subcellularLocation>
</comment>
<dbReference type="Gene3D" id="3.40.50.720">
    <property type="entry name" value="NAD(P)-binding Rossmann-like Domain"/>
    <property type="match status" value="1"/>
</dbReference>
<keyword evidence="6" id="KW-1185">Reference proteome</keyword>
<gene>
    <name evidence="7" type="primary">LOC100902384</name>
</gene>
<evidence type="ECO:0000256" key="4">
    <source>
        <dbReference type="ARBA" id="ARBA00023128"/>
    </source>
</evidence>
<dbReference type="SUPFAM" id="SSF51735">
    <property type="entry name" value="NAD(P)-binding Rossmann-fold domains"/>
    <property type="match status" value="1"/>
</dbReference>
<keyword evidence="4" id="KW-0496">Mitochondrion</keyword>
<dbReference type="PANTHER" id="PTHR44889">
    <property type="entry name" value="INACTIVE HYDROXYSTEROID DEHYDROGENASE-LIKE PROTEIN 1"/>
    <property type="match status" value="1"/>
</dbReference>
<comment type="similarity">
    <text evidence="5">Belongs to the short-chain dehydrogenases/reductases (SDR) family. 17-beta-HSD 3 subfamily.</text>
</comment>
<dbReference type="PIRSF" id="PIRSF000126">
    <property type="entry name" value="11-beta-HSD1"/>
    <property type="match status" value="1"/>
</dbReference>
<dbReference type="InterPro" id="IPR052149">
    <property type="entry name" value="17-beta-HSD3-like"/>
</dbReference>
<dbReference type="CDD" id="cd05356">
    <property type="entry name" value="17beta-HSD1_like_SDR_c"/>
    <property type="match status" value="1"/>
</dbReference>
<dbReference type="FunFam" id="3.40.50.720:FF:000137">
    <property type="entry name" value="Hydroxysteroid (17-beta) dehydrogenase 3"/>
    <property type="match status" value="1"/>
</dbReference>
<evidence type="ECO:0000256" key="2">
    <source>
        <dbReference type="ARBA" id="ARBA00022857"/>
    </source>
</evidence>
<dbReference type="Pfam" id="PF00106">
    <property type="entry name" value="adh_short"/>
    <property type="match status" value="1"/>
</dbReference>
<dbReference type="GO" id="GO:0016491">
    <property type="term" value="F:oxidoreductase activity"/>
    <property type="evidence" value="ECO:0007669"/>
    <property type="project" value="UniProtKB-KW"/>
</dbReference>
<keyword evidence="3" id="KW-0560">Oxidoreductase</keyword>
<organism evidence="6 7">
    <name type="scientific">Galendromus occidentalis</name>
    <name type="common">western predatory mite</name>
    <dbReference type="NCBI Taxonomy" id="34638"/>
    <lineage>
        <taxon>Eukaryota</taxon>
        <taxon>Metazoa</taxon>
        <taxon>Ecdysozoa</taxon>
        <taxon>Arthropoda</taxon>
        <taxon>Chelicerata</taxon>
        <taxon>Arachnida</taxon>
        <taxon>Acari</taxon>
        <taxon>Parasitiformes</taxon>
        <taxon>Mesostigmata</taxon>
        <taxon>Gamasina</taxon>
        <taxon>Phytoseioidea</taxon>
        <taxon>Phytoseiidae</taxon>
        <taxon>Typhlodrominae</taxon>
        <taxon>Galendromus</taxon>
    </lineage>
</organism>
<sequence length="333" mass="37518">MSGGNQDTMKLVMELLRDMRKGIKSNSQRYLAFLGLLYCGKIAGGLSVRLCEAFRVHFLARFWKTDLKIYGRWALVTGCSDGIGREYARALASRGINIVLVARSQEKLETLKLELEYTHNVLTRVVVADLARGAEVFSEIRSQIEDLEIGILVNNAGVMYDQPSRFCDVPLKKLEEHITVNMQAVMMLTFMVLPQMLRRKKGLIVNMSSLSAFYPLPYMSVYSASKGFVDLFSQALAVEYGSQGIEVQTLTPSYVSTNLVKFSDVLSTPSFVVPDAKTFVDSAISTVGYTRRTTGYWSHGLQYWAMEHIPQWLWTMQSDTFFKAIDSSADKKL</sequence>
<evidence type="ECO:0000256" key="3">
    <source>
        <dbReference type="ARBA" id="ARBA00023002"/>
    </source>
</evidence>
<dbReference type="InterPro" id="IPR036291">
    <property type="entry name" value="NAD(P)-bd_dom_sf"/>
</dbReference>
<dbReference type="PROSITE" id="PS00061">
    <property type="entry name" value="ADH_SHORT"/>
    <property type="match status" value="1"/>
</dbReference>
<dbReference type="GO" id="GO:0005739">
    <property type="term" value="C:mitochondrion"/>
    <property type="evidence" value="ECO:0007669"/>
    <property type="project" value="UniProtKB-SubCell"/>
</dbReference>
<reference evidence="7" key="1">
    <citation type="submission" date="2025-08" db="UniProtKB">
        <authorList>
            <consortium name="RefSeq"/>
        </authorList>
    </citation>
    <scope>IDENTIFICATION</scope>
</reference>
<name>A0AAJ7P9W4_9ACAR</name>
<dbReference type="AlphaFoldDB" id="A0AAJ7P9W4"/>
<dbReference type="GeneID" id="100902384"/>
<dbReference type="PRINTS" id="PR00081">
    <property type="entry name" value="GDHRDH"/>
</dbReference>
<dbReference type="RefSeq" id="XP_018495303.1">
    <property type="nucleotide sequence ID" value="XM_018639787.1"/>
</dbReference>
<evidence type="ECO:0000313" key="7">
    <source>
        <dbReference type="RefSeq" id="XP_018495303.1"/>
    </source>
</evidence>
<evidence type="ECO:0000256" key="5">
    <source>
        <dbReference type="ARBA" id="ARBA00038261"/>
    </source>
</evidence>
<dbReference type="PRINTS" id="PR00080">
    <property type="entry name" value="SDRFAMILY"/>
</dbReference>
<protein>
    <submittedName>
        <fullName evidence="7">Inactive hydroxysteroid dehydrogenase-like protein 1</fullName>
    </submittedName>
</protein>
<dbReference type="InterPro" id="IPR020904">
    <property type="entry name" value="Sc_DH/Rdtase_CS"/>
</dbReference>
<proteinExistence type="inferred from homology"/>
<dbReference type="Proteomes" id="UP000694867">
    <property type="component" value="Unplaced"/>
</dbReference>
<evidence type="ECO:0000256" key="1">
    <source>
        <dbReference type="ARBA" id="ARBA00004173"/>
    </source>
</evidence>
<dbReference type="KEGG" id="goe:100902384"/>
<dbReference type="InterPro" id="IPR002347">
    <property type="entry name" value="SDR_fam"/>
</dbReference>
<accession>A0AAJ7P9W4</accession>
<dbReference type="PANTHER" id="PTHR44889:SF1">
    <property type="entry name" value="INACTIVE HYDROXYSTEROID DEHYDROGENASE-LIKE PROTEIN 1"/>
    <property type="match status" value="1"/>
</dbReference>
<evidence type="ECO:0000313" key="6">
    <source>
        <dbReference type="Proteomes" id="UP000694867"/>
    </source>
</evidence>
<keyword evidence="2" id="KW-0521">NADP</keyword>